<dbReference type="Gene3D" id="2.60.120.10">
    <property type="entry name" value="Jelly Rolls"/>
    <property type="match status" value="2"/>
</dbReference>
<dbReference type="GO" id="GO:0003677">
    <property type="term" value="F:DNA binding"/>
    <property type="evidence" value="ECO:0007669"/>
    <property type="project" value="UniProtKB-KW"/>
</dbReference>
<feature type="domain" description="HTH cro/C1-type" evidence="2">
    <location>
        <begin position="259"/>
        <end position="300"/>
    </location>
</feature>
<dbReference type="Gene3D" id="1.10.260.40">
    <property type="entry name" value="lambda repressor-like DNA-binding domains"/>
    <property type="match status" value="1"/>
</dbReference>
<protein>
    <recommendedName>
        <fullName evidence="2">HTH cro/C1-type domain-containing protein</fullName>
    </recommendedName>
</protein>
<dbReference type="InterPro" id="IPR011051">
    <property type="entry name" value="RmlC_Cupin_sf"/>
</dbReference>
<keyword evidence="1" id="KW-0238">DNA-binding</keyword>
<accession>A0A7K4NT30</accession>
<dbReference type="PANTHER" id="PTHR46797">
    <property type="entry name" value="HTH-TYPE TRANSCRIPTIONAL REGULATOR"/>
    <property type="match status" value="1"/>
</dbReference>
<dbReference type="InterPro" id="IPR001387">
    <property type="entry name" value="Cro/C1-type_HTH"/>
</dbReference>
<sequence length="463" mass="53161">MVIVSNTKNPEFVRFGNYFLGMLNDLKRRPEDAANELNIPLKEIMDIIDGKKEITIEIISRAVKIWSVNYRDFFLIRDDCPNGIKIMRNEDSAKSSRVMDRGGLPYYEYRDTVMSSVALFRPEWIEELCIVEDNDPNNLAVQWNNGHFMHQFTYFIGDVNYYYRGPDGEKKVAIMNTGDSVYGTPFRPHSFATRKGAKKNGLILALTYGNQLAADTQQELSAIGEELSLPYWLDFSSRKNAFALLLNFHRNCASLSFDELEKRTSTSKEKLIQYENSSEIPSYETIVSLAAAMNVNARDLLPNDVIEDKVIVQYYKDSAKWNFPETTKAYEIVELAHSRNLPFSKAFEFTTLKENDSNSLEELDLMVGLHQYVYNVGESTIRLNWKINNKSNLEELKPGDSVYIKPNVLHNFRNKGKLMVLRIAGRVAGDAQRELSSLDKNDAHRAISEVSMWFDSHEKTNIK</sequence>
<dbReference type="AlphaFoldDB" id="A0A7K4NT30"/>
<comment type="caution">
    <text evidence="3">The sequence shown here is derived from an EMBL/GenBank/DDBJ whole genome shotgun (WGS) entry which is preliminary data.</text>
</comment>
<dbReference type="PANTHER" id="PTHR46797:SF1">
    <property type="entry name" value="METHYLPHOSPHONATE SYNTHASE"/>
    <property type="match status" value="1"/>
</dbReference>
<dbReference type="SUPFAM" id="SSF51182">
    <property type="entry name" value="RmlC-like cupins"/>
    <property type="match status" value="1"/>
</dbReference>
<dbReference type="SUPFAM" id="SSF47413">
    <property type="entry name" value="lambda repressor-like DNA-binding domains"/>
    <property type="match status" value="1"/>
</dbReference>
<dbReference type="GO" id="GO:0005829">
    <property type="term" value="C:cytosol"/>
    <property type="evidence" value="ECO:0007669"/>
    <property type="project" value="TreeGrafter"/>
</dbReference>
<dbReference type="Proteomes" id="UP000526196">
    <property type="component" value="Unassembled WGS sequence"/>
</dbReference>
<evidence type="ECO:0000259" key="2">
    <source>
        <dbReference type="PROSITE" id="PS50943"/>
    </source>
</evidence>
<dbReference type="EMBL" id="JACASX010000009">
    <property type="protein sequence ID" value="NWK05490.1"/>
    <property type="molecule type" value="Genomic_DNA"/>
</dbReference>
<evidence type="ECO:0000313" key="3">
    <source>
        <dbReference type="EMBL" id="NWK05490.1"/>
    </source>
</evidence>
<dbReference type="GO" id="GO:0003700">
    <property type="term" value="F:DNA-binding transcription factor activity"/>
    <property type="evidence" value="ECO:0007669"/>
    <property type="project" value="TreeGrafter"/>
</dbReference>
<proteinExistence type="predicted"/>
<evidence type="ECO:0000313" key="4">
    <source>
        <dbReference type="Proteomes" id="UP000526196"/>
    </source>
</evidence>
<evidence type="ECO:0000256" key="1">
    <source>
        <dbReference type="ARBA" id="ARBA00023125"/>
    </source>
</evidence>
<dbReference type="InterPro" id="IPR050807">
    <property type="entry name" value="TransReg_Diox_bact_type"/>
</dbReference>
<reference evidence="3 4" key="1">
    <citation type="journal article" date="2019" name="Environ. Microbiol.">
        <title>Genomics insights into ecotype formation of ammonia-oxidizing archaea in the deep ocean.</title>
        <authorList>
            <person name="Wang Y."/>
            <person name="Huang J.M."/>
            <person name="Cui G.J."/>
            <person name="Nunoura T."/>
            <person name="Takaki Y."/>
            <person name="Li W.L."/>
            <person name="Li J."/>
            <person name="Gao Z.M."/>
            <person name="Takai K."/>
            <person name="Zhang A.Q."/>
            <person name="Stepanauskas R."/>
        </authorList>
    </citation>
    <scope>NUCLEOTIDE SEQUENCE [LARGE SCALE GENOMIC DNA]</scope>
    <source>
        <strain evidence="3 4">F20</strain>
    </source>
</reference>
<gene>
    <name evidence="3" type="ORF">HX833_05300</name>
</gene>
<organism evidence="3 4">
    <name type="scientific">Marine Group I thaumarchaeote</name>
    <dbReference type="NCBI Taxonomy" id="2511932"/>
    <lineage>
        <taxon>Archaea</taxon>
        <taxon>Nitrososphaerota</taxon>
        <taxon>Marine Group I</taxon>
    </lineage>
</organism>
<dbReference type="InterPro" id="IPR014710">
    <property type="entry name" value="RmlC-like_jellyroll"/>
</dbReference>
<dbReference type="InterPro" id="IPR010982">
    <property type="entry name" value="Lambda_DNA-bd_dom_sf"/>
</dbReference>
<dbReference type="CDD" id="cd20489">
    <property type="entry name" value="cupin_HppE-like_C"/>
    <property type="match status" value="1"/>
</dbReference>
<dbReference type="PROSITE" id="PS50943">
    <property type="entry name" value="HTH_CROC1"/>
    <property type="match status" value="1"/>
</dbReference>
<name>A0A7K4NT30_9ARCH</name>